<gene>
    <name evidence="2" type="ORF">AB5S05_18810</name>
</gene>
<evidence type="ECO:0000313" key="2">
    <source>
        <dbReference type="EMBL" id="MEX6504119.1"/>
    </source>
</evidence>
<dbReference type="GO" id="GO:0016746">
    <property type="term" value="F:acyltransferase activity"/>
    <property type="evidence" value="ECO:0007669"/>
    <property type="project" value="UniProtKB-KW"/>
</dbReference>
<proteinExistence type="predicted"/>
<dbReference type="InterPro" id="IPR016181">
    <property type="entry name" value="Acyl_CoA_acyltransferase"/>
</dbReference>
<sequence>MAEIIELQSPRLLLRRWRPEDREPFAALNADPEVMRHFPACLSREQSDRLLQRIEADFAERGYGMWALQRKDDGAFVGLTGLRPVEFAAPFCPAVEMAWRLGRQHWRQGLASEAARAVLDCAFTRLGLEQVVAFTSEGNLASLAVMRTIGLRADPAGDFDHPLLPAGHRLSRHRLYRLDRADWEASR</sequence>
<dbReference type="PANTHER" id="PTHR43792:SF1">
    <property type="entry name" value="N-ACETYLTRANSFERASE DOMAIN-CONTAINING PROTEIN"/>
    <property type="match status" value="1"/>
</dbReference>
<dbReference type="RefSeq" id="WP_369289057.1">
    <property type="nucleotide sequence ID" value="NZ_JBFTEG010000019.1"/>
</dbReference>
<protein>
    <submittedName>
        <fullName evidence="2">GNAT family N-acetyltransferase</fullName>
        <ecNumber evidence="2">2.3.-.-</ecNumber>
    </submittedName>
</protein>
<evidence type="ECO:0000259" key="1">
    <source>
        <dbReference type="PROSITE" id="PS51186"/>
    </source>
</evidence>
<feature type="domain" description="N-acetyltransferase" evidence="1">
    <location>
        <begin position="12"/>
        <end position="187"/>
    </location>
</feature>
<keyword evidence="3" id="KW-1185">Reference proteome</keyword>
<dbReference type="InterPro" id="IPR000182">
    <property type="entry name" value="GNAT_dom"/>
</dbReference>
<comment type="caution">
    <text evidence="2">The sequence shown here is derived from an EMBL/GenBank/DDBJ whole genome shotgun (WGS) entry which is preliminary data.</text>
</comment>
<name>A0ABV3YYF4_9PSED</name>
<dbReference type="InterPro" id="IPR051531">
    <property type="entry name" value="N-acetyltransferase"/>
</dbReference>
<keyword evidence="2" id="KW-0808">Transferase</keyword>
<dbReference type="Proteomes" id="UP001560296">
    <property type="component" value="Unassembled WGS sequence"/>
</dbReference>
<organism evidence="2 3">
    <name type="scientific">Pseudomonas zhanjiangensis</name>
    <dbReference type="NCBI Taxonomy" id="3239015"/>
    <lineage>
        <taxon>Bacteria</taxon>
        <taxon>Pseudomonadati</taxon>
        <taxon>Pseudomonadota</taxon>
        <taxon>Gammaproteobacteria</taxon>
        <taxon>Pseudomonadales</taxon>
        <taxon>Pseudomonadaceae</taxon>
        <taxon>Pseudomonas</taxon>
    </lineage>
</organism>
<dbReference type="EMBL" id="JBFTEG010000019">
    <property type="protein sequence ID" value="MEX6504119.1"/>
    <property type="molecule type" value="Genomic_DNA"/>
</dbReference>
<dbReference type="PROSITE" id="PS51186">
    <property type="entry name" value="GNAT"/>
    <property type="match status" value="1"/>
</dbReference>
<dbReference type="Gene3D" id="3.40.630.30">
    <property type="match status" value="1"/>
</dbReference>
<dbReference type="PANTHER" id="PTHR43792">
    <property type="entry name" value="GNAT FAMILY, PUTATIVE (AFU_ORTHOLOGUE AFUA_3G00765)-RELATED-RELATED"/>
    <property type="match status" value="1"/>
</dbReference>
<evidence type="ECO:0000313" key="3">
    <source>
        <dbReference type="Proteomes" id="UP001560296"/>
    </source>
</evidence>
<accession>A0ABV3YYF4</accession>
<dbReference type="EC" id="2.3.-.-" evidence="2"/>
<reference evidence="2 3" key="1">
    <citation type="submission" date="2024-07" db="EMBL/GenBank/DDBJ databases">
        <authorList>
            <person name="Li M."/>
        </authorList>
    </citation>
    <scope>NUCLEOTIDE SEQUENCE [LARGE SCALE GENOMIC DNA]</scope>
    <source>
        <strain evidence="2 3">25A3E</strain>
    </source>
</reference>
<keyword evidence="2" id="KW-0012">Acyltransferase</keyword>
<dbReference type="SUPFAM" id="SSF55729">
    <property type="entry name" value="Acyl-CoA N-acyltransferases (Nat)"/>
    <property type="match status" value="1"/>
</dbReference>
<dbReference type="Pfam" id="PF13302">
    <property type="entry name" value="Acetyltransf_3"/>
    <property type="match status" value="1"/>
</dbReference>